<dbReference type="AlphaFoldDB" id="A0A7S1UPL5"/>
<accession>A0A7S1UPL5</accession>
<organism evidence="1">
    <name type="scientific">Grammatophora oceanica</name>
    <dbReference type="NCBI Taxonomy" id="210454"/>
    <lineage>
        <taxon>Eukaryota</taxon>
        <taxon>Sar</taxon>
        <taxon>Stramenopiles</taxon>
        <taxon>Ochrophyta</taxon>
        <taxon>Bacillariophyta</taxon>
        <taxon>Fragilariophyceae</taxon>
        <taxon>Fragilariophycidae</taxon>
        <taxon>Rhabdonematales</taxon>
        <taxon>Grammatophoraceae</taxon>
        <taxon>Grammatophora</taxon>
    </lineage>
</organism>
<name>A0A7S1UPL5_9STRA</name>
<dbReference type="EMBL" id="HBGK01006456">
    <property type="protein sequence ID" value="CAD9274477.1"/>
    <property type="molecule type" value="Transcribed_RNA"/>
</dbReference>
<proteinExistence type="predicted"/>
<gene>
    <name evidence="1" type="ORF">GOCE00092_LOCUS3385</name>
</gene>
<reference evidence="1" key="1">
    <citation type="submission" date="2021-01" db="EMBL/GenBank/DDBJ databases">
        <authorList>
            <person name="Corre E."/>
            <person name="Pelletier E."/>
            <person name="Niang G."/>
            <person name="Scheremetjew M."/>
            <person name="Finn R."/>
            <person name="Kale V."/>
            <person name="Holt S."/>
            <person name="Cochrane G."/>
            <person name="Meng A."/>
            <person name="Brown T."/>
            <person name="Cohen L."/>
        </authorList>
    </citation>
    <scope>NUCLEOTIDE SEQUENCE</scope>
    <source>
        <strain evidence="1">CCMP 410</strain>
    </source>
</reference>
<evidence type="ECO:0000313" key="1">
    <source>
        <dbReference type="EMBL" id="CAD9274477.1"/>
    </source>
</evidence>
<protein>
    <submittedName>
        <fullName evidence="1">Uncharacterized protein</fullName>
    </submittedName>
</protein>
<sequence length="99" mass="11515">MVHRSLPQIGELVFKLMGQKETCNRYLKVEVENKYRHTHIGFFSSVSSSLSSEKYECRLYYLKQQRDETYLGLALTAGQSLPIRGSGNNLRVEKRERCL</sequence>